<dbReference type="Proteomes" id="UP000321617">
    <property type="component" value="Unassembled WGS sequence"/>
</dbReference>
<evidence type="ECO:0000313" key="3">
    <source>
        <dbReference type="Proteomes" id="UP000321617"/>
    </source>
</evidence>
<evidence type="ECO:0000256" key="1">
    <source>
        <dbReference type="SAM" id="Phobius"/>
    </source>
</evidence>
<protein>
    <submittedName>
        <fullName evidence="2">Uncharacterized protein</fullName>
    </submittedName>
</protein>
<gene>
    <name evidence="2" type="ORF">LX16_0685</name>
</gene>
<name>A0A562VAS8_9ACTN</name>
<accession>A0A562VAS8</accession>
<keyword evidence="3" id="KW-1185">Reference proteome</keyword>
<reference evidence="2 3" key="1">
    <citation type="journal article" date="2013" name="Stand. Genomic Sci.">
        <title>Genomic Encyclopedia of Type Strains, Phase I: The one thousand microbial genomes (KMG-I) project.</title>
        <authorList>
            <person name="Kyrpides N.C."/>
            <person name="Woyke T."/>
            <person name="Eisen J.A."/>
            <person name="Garrity G."/>
            <person name="Lilburn T.G."/>
            <person name="Beck B.J."/>
            <person name="Whitman W.B."/>
            <person name="Hugenholtz P."/>
            <person name="Klenk H.P."/>
        </authorList>
    </citation>
    <scope>NUCLEOTIDE SEQUENCE [LARGE SCALE GENOMIC DNA]</scope>
    <source>
        <strain evidence="2 3">DSM 45044</strain>
    </source>
</reference>
<comment type="caution">
    <text evidence="2">The sequence shown here is derived from an EMBL/GenBank/DDBJ whole genome shotgun (WGS) entry which is preliminary data.</text>
</comment>
<sequence>MNNEDLDVALREALHRQAGYAPVPHGLAETVRYRSRRRAIRDRIAVACLAAVLVCGAAVGVGVTMRPEPSVAAAFGSDEVAVCVALTDGRVTTVTLTERRDGDTVDTEQSDSTDGTVALRHTARGGEFPVTVEVVPLRTVETAWERGEPTTVGTRTARLTTTDSGALLLMTDLDIAGLVIVVETGEPAPTEARLLAWVESFSVHTDPAACA</sequence>
<feature type="transmembrane region" description="Helical" evidence="1">
    <location>
        <begin position="44"/>
        <end position="65"/>
    </location>
</feature>
<evidence type="ECO:0000313" key="2">
    <source>
        <dbReference type="EMBL" id="TWJ14990.1"/>
    </source>
</evidence>
<organism evidence="2 3">
    <name type="scientific">Stackebrandtia albiflava</name>
    <dbReference type="NCBI Taxonomy" id="406432"/>
    <lineage>
        <taxon>Bacteria</taxon>
        <taxon>Bacillati</taxon>
        <taxon>Actinomycetota</taxon>
        <taxon>Actinomycetes</taxon>
        <taxon>Glycomycetales</taxon>
        <taxon>Glycomycetaceae</taxon>
        <taxon>Stackebrandtia</taxon>
    </lineage>
</organism>
<keyword evidence="1" id="KW-0812">Transmembrane</keyword>
<keyword evidence="1" id="KW-0472">Membrane</keyword>
<dbReference type="RefSeq" id="WP_147132924.1">
    <property type="nucleotide sequence ID" value="NZ_BAABIJ010000001.1"/>
</dbReference>
<keyword evidence="1" id="KW-1133">Transmembrane helix</keyword>
<proteinExistence type="predicted"/>
<dbReference type="AlphaFoldDB" id="A0A562VAS8"/>
<dbReference type="EMBL" id="VLLL01000005">
    <property type="protein sequence ID" value="TWJ14990.1"/>
    <property type="molecule type" value="Genomic_DNA"/>
</dbReference>